<dbReference type="AlphaFoldDB" id="A0A223MAX3"/>
<keyword evidence="1" id="KW-0812">Transmembrane</keyword>
<reference evidence="2 3" key="1">
    <citation type="submission" date="2017-08" db="EMBL/GenBank/DDBJ databases">
        <title>The complete genome sequence of a Mycoplasma hyopneumoniae isolate in Korea.</title>
        <authorList>
            <person name="Han J."/>
            <person name="Lee N."/>
        </authorList>
    </citation>
    <scope>NUCLEOTIDE SEQUENCE [LARGE SCALE GENOMIC DNA]</scope>
    <source>
        <strain evidence="2 3">KM014</strain>
    </source>
</reference>
<name>A0A223MAX3_MESHO</name>
<evidence type="ECO:0000313" key="3">
    <source>
        <dbReference type="Proteomes" id="UP000215452"/>
    </source>
</evidence>
<protein>
    <recommendedName>
        <fullName evidence="4">PQ-loop repeat-containing protein</fullName>
    </recommendedName>
</protein>
<feature type="transmembrane region" description="Helical" evidence="1">
    <location>
        <begin position="191"/>
        <end position="217"/>
    </location>
</feature>
<gene>
    <name evidence="2" type="ORF">CIB43_00839</name>
</gene>
<proteinExistence type="predicted"/>
<dbReference type="RefSeq" id="WP_094521723.1">
    <property type="nucleotide sequence ID" value="NZ_QQSN01000010.1"/>
</dbReference>
<feature type="transmembrane region" description="Helical" evidence="1">
    <location>
        <begin position="6"/>
        <end position="28"/>
    </location>
</feature>
<feature type="transmembrane region" description="Helical" evidence="1">
    <location>
        <begin position="40"/>
        <end position="58"/>
    </location>
</feature>
<organism evidence="2 3">
    <name type="scientific">Mesomycoplasma hyopneumoniae</name>
    <name type="common">Mycoplasma hyopneumoniae</name>
    <dbReference type="NCBI Taxonomy" id="2099"/>
    <lineage>
        <taxon>Bacteria</taxon>
        <taxon>Bacillati</taxon>
        <taxon>Mycoplasmatota</taxon>
        <taxon>Mycoplasmoidales</taxon>
        <taxon>Metamycoplasmataceae</taxon>
        <taxon>Mesomycoplasma</taxon>
    </lineage>
</organism>
<dbReference type="EMBL" id="CP022714">
    <property type="protein sequence ID" value="ASU14722.1"/>
    <property type="molecule type" value="Genomic_DNA"/>
</dbReference>
<keyword evidence="1" id="KW-1133">Transmembrane helix</keyword>
<feature type="transmembrane region" description="Helical" evidence="1">
    <location>
        <begin position="64"/>
        <end position="83"/>
    </location>
</feature>
<dbReference type="Proteomes" id="UP000215452">
    <property type="component" value="Chromosome"/>
</dbReference>
<dbReference type="Gene3D" id="1.20.1280.290">
    <property type="match status" value="2"/>
</dbReference>
<feature type="transmembrane region" description="Helical" evidence="1">
    <location>
        <begin position="95"/>
        <end position="117"/>
    </location>
</feature>
<feature type="transmembrane region" description="Helical" evidence="1">
    <location>
        <begin position="164"/>
        <end position="185"/>
    </location>
</feature>
<keyword evidence="1" id="KW-0472">Membrane</keyword>
<evidence type="ECO:0000313" key="2">
    <source>
        <dbReference type="EMBL" id="ASU14722.1"/>
    </source>
</evidence>
<accession>A0A223MAX3</accession>
<sequence>MHYIDIIGYIASFFTAIVGLPLVINTFIAKQPPKTSLLSWWIYYIGIFFFTLLGLALYDLPLFITQVFCGLITLVFLIQVYTYKLKTEKKKGENLAFIGAGILVYLVILLLFIFYLAKIVPERQIISAASYLGGIAGFCVNFAFLPQTILGIKQKTIKFIPLTFLVNLATLNIFWIIYEFLQILVNNDNNWLTALIFQIIGLTIATIQILVFFFQLIQQRKTETNFKINWI</sequence>
<evidence type="ECO:0008006" key="4">
    <source>
        <dbReference type="Google" id="ProtNLM"/>
    </source>
</evidence>
<evidence type="ECO:0000256" key="1">
    <source>
        <dbReference type="SAM" id="Phobius"/>
    </source>
</evidence>
<feature type="transmembrane region" description="Helical" evidence="1">
    <location>
        <begin position="129"/>
        <end position="152"/>
    </location>
</feature>